<name>Q3IKG6_PSET1</name>
<dbReference type="KEGG" id="pha:PSHAa1124"/>
<dbReference type="STRING" id="326442.PSHAa1124"/>
<keyword evidence="2" id="KW-1185">Reference proteome</keyword>
<protein>
    <submittedName>
        <fullName evidence="1">Orphan protein</fullName>
    </submittedName>
</protein>
<dbReference type="HOGENOM" id="CLU_2957163_0_0_6"/>
<proteinExistence type="predicted"/>
<reference evidence="1 2" key="1">
    <citation type="journal article" date="2005" name="Genome Res.">
        <title>Coping with cold: the genome of the versatile marine Antarctica bacterium Pseudoalteromonas haloplanktis TAC125.</title>
        <authorList>
            <person name="Medigue C."/>
            <person name="Krin E."/>
            <person name="Pascal G."/>
            <person name="Barbe V."/>
            <person name="Bernsel A."/>
            <person name="Bertin P."/>
            <person name="Cheung F."/>
            <person name="Cruveiller S."/>
            <person name="Damico S."/>
            <person name="Duilio A."/>
            <person name="Fang G."/>
            <person name="Feller G."/>
            <person name="Mangenot S."/>
            <person name="Marino G."/>
            <person name="Nilsson J."/>
            <person name="Parilli E."/>
            <person name="Rocha E."/>
            <person name="Rouy Z."/>
            <person name="Sekowska A."/>
            <person name="Tutino M.L."/>
            <person name="Vallenet D."/>
            <person name="von Heijne G."/>
            <person name="Danchin A."/>
        </authorList>
    </citation>
    <scope>NUCLEOTIDE SEQUENCE [LARGE SCALE GENOMIC DNA]</scope>
    <source>
        <strain evidence="2">TAC 125</strain>
    </source>
</reference>
<evidence type="ECO:0000313" key="1">
    <source>
        <dbReference type="EMBL" id="CAI86199.1"/>
    </source>
</evidence>
<accession>Q3IKG6</accession>
<organism evidence="1 2">
    <name type="scientific">Pseudoalteromonas translucida (strain TAC 125)</name>
    <dbReference type="NCBI Taxonomy" id="326442"/>
    <lineage>
        <taxon>Bacteria</taxon>
        <taxon>Pseudomonadati</taxon>
        <taxon>Pseudomonadota</taxon>
        <taxon>Gammaproteobacteria</taxon>
        <taxon>Alteromonadales</taxon>
        <taxon>Pseudoalteromonadaceae</taxon>
        <taxon>Pseudoalteromonas</taxon>
    </lineage>
</organism>
<dbReference type="Proteomes" id="UP000006843">
    <property type="component" value="Chromosome I"/>
</dbReference>
<gene>
    <name evidence="1" type="ordered locus">PSHAa1124</name>
</gene>
<dbReference type="EMBL" id="CR954246">
    <property type="protein sequence ID" value="CAI86199.1"/>
    <property type="molecule type" value="Genomic_DNA"/>
</dbReference>
<dbReference type="AlphaFoldDB" id="Q3IKG6"/>
<evidence type="ECO:0000313" key="2">
    <source>
        <dbReference type="Proteomes" id="UP000006843"/>
    </source>
</evidence>
<sequence length="59" mass="6731">MGNADLVQCKININFTVIIWLPGCLILTSVNKSKQQIDTFGLWYFPMLVKTRNTVLLNC</sequence>